<dbReference type="Pfam" id="PF03422">
    <property type="entry name" value="CBM_6"/>
    <property type="match status" value="1"/>
</dbReference>
<dbReference type="PANTHER" id="PTHR19328">
    <property type="entry name" value="HEDGEHOG-INTERACTING PROTEIN"/>
    <property type="match status" value="1"/>
</dbReference>
<dbReference type="InterPro" id="IPR009056">
    <property type="entry name" value="Cyt_c-like_dom"/>
</dbReference>
<evidence type="ECO:0000256" key="5">
    <source>
        <dbReference type="ARBA" id="ARBA00022982"/>
    </source>
</evidence>
<accession>A0A1I2H3G1</accession>
<comment type="PTM">
    <text evidence="7">Binds 1 heme c group covalently per subunit.</text>
</comment>
<protein>
    <submittedName>
        <fullName evidence="12">Cytochrome c</fullName>
    </submittedName>
</protein>
<dbReference type="SUPFAM" id="SSF50952">
    <property type="entry name" value="Soluble quinoprotein glucose dehydrogenase"/>
    <property type="match status" value="1"/>
</dbReference>
<feature type="binding site" description="covalent" evidence="7">
    <location>
        <position position="673"/>
    </location>
    <ligand>
        <name>heme c</name>
        <dbReference type="ChEBI" id="CHEBI:61717"/>
    </ligand>
</feature>
<dbReference type="AlphaFoldDB" id="A0A1I2H3G1"/>
<dbReference type="PANTHER" id="PTHR19328:SF75">
    <property type="entry name" value="ALDOSE SUGAR DEHYDROGENASE YLII"/>
    <property type="match status" value="1"/>
</dbReference>
<dbReference type="Pfam" id="PF18911">
    <property type="entry name" value="PKD_4"/>
    <property type="match status" value="1"/>
</dbReference>
<dbReference type="OrthoDB" id="9816308at2"/>
<dbReference type="SUPFAM" id="SSF49785">
    <property type="entry name" value="Galactose-binding domain-like"/>
    <property type="match status" value="1"/>
</dbReference>
<feature type="binding site" description="covalent" evidence="7">
    <location>
        <position position="624"/>
    </location>
    <ligand>
        <name>heme c</name>
        <dbReference type="ChEBI" id="CHEBI:61717"/>
    </ligand>
</feature>
<keyword evidence="1" id="KW-0813">Transport</keyword>
<dbReference type="InterPro" id="IPR011041">
    <property type="entry name" value="Quinoprot_gluc/sorb_DH_b-prop"/>
</dbReference>
<dbReference type="SMART" id="SM00606">
    <property type="entry name" value="CBD_IV"/>
    <property type="match status" value="1"/>
</dbReference>
<evidence type="ECO:0000256" key="2">
    <source>
        <dbReference type="ARBA" id="ARBA00022617"/>
    </source>
</evidence>
<dbReference type="InterPro" id="IPR008979">
    <property type="entry name" value="Galactose-bd-like_sf"/>
</dbReference>
<evidence type="ECO:0000256" key="6">
    <source>
        <dbReference type="ARBA" id="ARBA00023004"/>
    </source>
</evidence>
<evidence type="ECO:0000259" key="11">
    <source>
        <dbReference type="PROSITE" id="PS51175"/>
    </source>
</evidence>
<dbReference type="InterPro" id="IPR000601">
    <property type="entry name" value="PKD_dom"/>
</dbReference>
<dbReference type="Gene3D" id="2.120.10.30">
    <property type="entry name" value="TolB, C-terminal domain"/>
    <property type="match status" value="1"/>
</dbReference>
<dbReference type="GO" id="GO:0020037">
    <property type="term" value="F:heme binding"/>
    <property type="evidence" value="ECO:0007669"/>
    <property type="project" value="InterPro"/>
</dbReference>
<dbReference type="CDD" id="cd00146">
    <property type="entry name" value="PKD"/>
    <property type="match status" value="1"/>
</dbReference>
<dbReference type="GO" id="GO:0009055">
    <property type="term" value="F:electron transfer activity"/>
    <property type="evidence" value="ECO:0007669"/>
    <property type="project" value="InterPro"/>
</dbReference>
<dbReference type="InterPro" id="IPR005084">
    <property type="entry name" value="CBM6"/>
</dbReference>
<dbReference type="PROSITE" id="PS51175">
    <property type="entry name" value="CBM6"/>
    <property type="match status" value="1"/>
</dbReference>
<keyword evidence="2 7" id="KW-0349">Heme</keyword>
<evidence type="ECO:0000256" key="8">
    <source>
        <dbReference type="SAM" id="MobiDB-lite"/>
    </source>
</evidence>
<dbReference type="STRING" id="1003.SAMN04488541_102180"/>
<keyword evidence="6 7" id="KW-0408">Iron</keyword>
<evidence type="ECO:0000256" key="7">
    <source>
        <dbReference type="PIRSR" id="PIRSR602324-1"/>
    </source>
</evidence>
<feature type="domain" description="PKD" evidence="9">
    <location>
        <begin position="471"/>
        <end position="551"/>
    </location>
</feature>
<dbReference type="SUPFAM" id="SSF49299">
    <property type="entry name" value="PKD domain"/>
    <property type="match status" value="1"/>
</dbReference>
<keyword evidence="3 7" id="KW-0479">Metal-binding</keyword>
<dbReference type="InterPro" id="IPR006584">
    <property type="entry name" value="Cellulose-bd_IV"/>
</dbReference>
<organism evidence="12 13">
    <name type="scientific">Thermoflexibacter ruber</name>
    <dbReference type="NCBI Taxonomy" id="1003"/>
    <lineage>
        <taxon>Bacteria</taxon>
        <taxon>Pseudomonadati</taxon>
        <taxon>Bacteroidota</taxon>
        <taxon>Cytophagia</taxon>
        <taxon>Cytophagales</taxon>
        <taxon>Thermoflexibacteraceae</taxon>
        <taxon>Thermoflexibacter</taxon>
    </lineage>
</organism>
<evidence type="ECO:0000256" key="1">
    <source>
        <dbReference type="ARBA" id="ARBA00022448"/>
    </source>
</evidence>
<dbReference type="InterPro" id="IPR002324">
    <property type="entry name" value="Cyt_c_ID"/>
</dbReference>
<dbReference type="Pfam" id="PF00034">
    <property type="entry name" value="Cytochrom_C"/>
    <property type="match status" value="1"/>
</dbReference>
<dbReference type="GO" id="GO:0005506">
    <property type="term" value="F:iron ion binding"/>
    <property type="evidence" value="ECO:0007669"/>
    <property type="project" value="InterPro"/>
</dbReference>
<dbReference type="Gene3D" id="2.60.120.260">
    <property type="entry name" value="Galactose-binding domain-like"/>
    <property type="match status" value="1"/>
</dbReference>
<dbReference type="Pfam" id="PF07995">
    <property type="entry name" value="GSDH"/>
    <property type="match status" value="1"/>
</dbReference>
<feature type="domain" description="CBM6" evidence="11">
    <location>
        <begin position="748"/>
        <end position="875"/>
    </location>
</feature>
<proteinExistence type="predicted"/>
<dbReference type="GO" id="GO:0030246">
    <property type="term" value="F:carbohydrate binding"/>
    <property type="evidence" value="ECO:0007669"/>
    <property type="project" value="InterPro"/>
</dbReference>
<dbReference type="InterPro" id="IPR013783">
    <property type="entry name" value="Ig-like_fold"/>
</dbReference>
<keyword evidence="4" id="KW-0732">Signal</keyword>
<feature type="domain" description="Cytochrome c" evidence="10">
    <location>
        <begin position="610"/>
        <end position="695"/>
    </location>
</feature>
<dbReference type="PRINTS" id="PR00606">
    <property type="entry name" value="CYTCHROMECID"/>
</dbReference>
<feature type="region of interest" description="Disordered" evidence="8">
    <location>
        <begin position="179"/>
        <end position="209"/>
    </location>
</feature>
<dbReference type="EMBL" id="FONY01000021">
    <property type="protein sequence ID" value="SFF24212.1"/>
    <property type="molecule type" value="Genomic_DNA"/>
</dbReference>
<name>A0A1I2H3G1_9BACT</name>
<sequence>MKKLLPYLSFFTVILTSAFLFFYKKTTKENWLPDESRFSKIVLADSLSEPMELAVMRSGKVIFLERKGKVKLYDPQIDKVKTIAEFNVFSRFNDGMLGIALDPQFDRNGWVYIYYSPNDTIPRNRLSRFLMVEQDSLLLSSEKVILEVPVQRQSCCHAAGSLAFDKNGLLYLSTGDNTSSFESDGYSPTDERPNRSPFDAQGSSANTNDLRGKILRIRPMPDGTYTIPAGNLFPKGSKKGRPEIYVMGCRNPFRFSIDSKNGFLYWGDIGPDSGKDGLQGPQGYDEVNRTDKAGFFGWPYFVGDNKAYKKYNFENQQIGESYNPFRPVNYSPNNTGDTLLPPAQPAWIWYPYGESKEFPFVGKGGRNAMAGVVYYADEYEDSPRKLPKYYDGKVFIYEWMRDWIIALTLDEKKQIKKAEPFLPTIKFDHVIDMAMGKDGTMYLLEYGQTWYSNNPDARLVRIEYAHGNRSPVARVEADKTVGNVPLTVQFSGRNSVDYDKDDALTYEWFVGEQSFAQSEKATYTFKEEGIYQVKLKVTDKEGKSHKQSIEIVAGNSPPQISVNLQGNQSFYFGKEEIPYQVQVTDKEDKEIQLENLKINFDYQAINALQGNAKDGLSLIEKNTCKSCHAIDKKSVGPAFAEVAKRYAHDEKTMQMLINKIRKGGNGNWGEQNMSAFPDLPENELRAIVSYILDLGRKQENIPKEGTLKLNQHQINEKGKYTLSITYTDKGTAKTKKLTSQKTWTWQAPKLEAELYDQANKVQKQNVHAPSYQFVHQLKDGSWIMFKNIDLQGVKKVTLRMASTGEGYTMQIRVGKPNGQIIGELKVPNKEKRDNWEEFTVPITYTSRGKQDLYLTFSHAEKEAKHYCSMDWIEFSN</sequence>
<dbReference type="Gene3D" id="2.60.40.10">
    <property type="entry name" value="Immunoglobulins"/>
    <property type="match status" value="1"/>
</dbReference>
<dbReference type="InterPro" id="IPR022409">
    <property type="entry name" value="PKD/Chitinase_dom"/>
</dbReference>
<dbReference type="InterPro" id="IPR012938">
    <property type="entry name" value="Glc/Sorbosone_DH"/>
</dbReference>
<dbReference type="PROSITE" id="PS50093">
    <property type="entry name" value="PKD"/>
    <property type="match status" value="1"/>
</dbReference>
<dbReference type="InterPro" id="IPR011042">
    <property type="entry name" value="6-blade_b-propeller_TolB-like"/>
</dbReference>
<evidence type="ECO:0000256" key="4">
    <source>
        <dbReference type="ARBA" id="ARBA00022729"/>
    </source>
</evidence>
<dbReference type="InterPro" id="IPR035986">
    <property type="entry name" value="PKD_dom_sf"/>
</dbReference>
<dbReference type="InterPro" id="IPR036909">
    <property type="entry name" value="Cyt_c-like_dom_sf"/>
</dbReference>
<evidence type="ECO:0000256" key="3">
    <source>
        <dbReference type="ARBA" id="ARBA00022723"/>
    </source>
</evidence>
<evidence type="ECO:0000313" key="13">
    <source>
        <dbReference type="Proteomes" id="UP000199513"/>
    </source>
</evidence>
<dbReference type="PROSITE" id="PS51007">
    <property type="entry name" value="CYTC"/>
    <property type="match status" value="1"/>
</dbReference>
<dbReference type="Proteomes" id="UP000199513">
    <property type="component" value="Unassembled WGS sequence"/>
</dbReference>
<dbReference type="Gene3D" id="1.10.760.10">
    <property type="entry name" value="Cytochrome c-like domain"/>
    <property type="match status" value="1"/>
</dbReference>
<dbReference type="RefSeq" id="WP_091545916.1">
    <property type="nucleotide sequence ID" value="NZ_FONY01000021.1"/>
</dbReference>
<keyword evidence="13" id="KW-1185">Reference proteome</keyword>
<evidence type="ECO:0000313" key="12">
    <source>
        <dbReference type="EMBL" id="SFF24212.1"/>
    </source>
</evidence>
<dbReference type="SUPFAM" id="SSF46626">
    <property type="entry name" value="Cytochrome c"/>
    <property type="match status" value="1"/>
</dbReference>
<keyword evidence="5" id="KW-0249">Electron transport</keyword>
<dbReference type="SMART" id="SM00089">
    <property type="entry name" value="PKD"/>
    <property type="match status" value="1"/>
</dbReference>
<feature type="binding site" description="covalent" evidence="7">
    <location>
        <position position="628"/>
    </location>
    <ligand>
        <name>heme c</name>
        <dbReference type="ChEBI" id="CHEBI:61717"/>
    </ligand>
</feature>
<reference evidence="13" key="1">
    <citation type="submission" date="2016-10" db="EMBL/GenBank/DDBJ databases">
        <authorList>
            <person name="Varghese N."/>
            <person name="Submissions S."/>
        </authorList>
    </citation>
    <scope>NUCLEOTIDE SEQUENCE [LARGE SCALE GENOMIC DNA]</scope>
    <source>
        <strain>GEY</strain>
        <strain evidence="13">DSM 9560</strain>
    </source>
</reference>
<gene>
    <name evidence="12" type="ORF">SAMN04488541_102180</name>
</gene>
<evidence type="ECO:0000259" key="9">
    <source>
        <dbReference type="PROSITE" id="PS50093"/>
    </source>
</evidence>
<evidence type="ECO:0000259" key="10">
    <source>
        <dbReference type="PROSITE" id="PS51007"/>
    </source>
</evidence>
<dbReference type="CDD" id="cd04084">
    <property type="entry name" value="CBM6_xylanase-like"/>
    <property type="match status" value="1"/>
</dbReference>